<keyword evidence="3" id="KW-1185">Reference proteome</keyword>
<accession>A0AAP0DHS6</accession>
<feature type="region of interest" description="Disordered" evidence="1">
    <location>
        <begin position="514"/>
        <end position="540"/>
    </location>
</feature>
<feature type="region of interest" description="Disordered" evidence="1">
    <location>
        <begin position="193"/>
        <end position="214"/>
    </location>
</feature>
<name>A0AAP0DHS6_9ASTR</name>
<feature type="compositionally biased region" description="Low complexity" evidence="1">
    <location>
        <begin position="199"/>
        <end position="214"/>
    </location>
</feature>
<feature type="compositionally biased region" description="Low complexity" evidence="1">
    <location>
        <begin position="420"/>
        <end position="434"/>
    </location>
</feature>
<dbReference type="AlphaFoldDB" id="A0AAP0DHS6"/>
<dbReference type="PANTHER" id="PTHR34282">
    <property type="entry name" value="OS01G0228800 PROTEIN-RELATED"/>
    <property type="match status" value="1"/>
</dbReference>
<evidence type="ECO:0008006" key="4">
    <source>
        <dbReference type="Google" id="ProtNLM"/>
    </source>
</evidence>
<gene>
    <name evidence="2" type="ORF">SSX86_009857</name>
</gene>
<evidence type="ECO:0000313" key="3">
    <source>
        <dbReference type="Proteomes" id="UP001408789"/>
    </source>
</evidence>
<feature type="compositionally biased region" description="Polar residues" evidence="1">
    <location>
        <begin position="435"/>
        <end position="458"/>
    </location>
</feature>
<organism evidence="2 3">
    <name type="scientific">Deinandra increscens subsp. villosa</name>
    <dbReference type="NCBI Taxonomy" id="3103831"/>
    <lineage>
        <taxon>Eukaryota</taxon>
        <taxon>Viridiplantae</taxon>
        <taxon>Streptophyta</taxon>
        <taxon>Embryophyta</taxon>
        <taxon>Tracheophyta</taxon>
        <taxon>Spermatophyta</taxon>
        <taxon>Magnoliopsida</taxon>
        <taxon>eudicotyledons</taxon>
        <taxon>Gunneridae</taxon>
        <taxon>Pentapetalae</taxon>
        <taxon>asterids</taxon>
        <taxon>campanulids</taxon>
        <taxon>Asterales</taxon>
        <taxon>Asteraceae</taxon>
        <taxon>Asteroideae</taxon>
        <taxon>Heliantheae alliance</taxon>
        <taxon>Madieae</taxon>
        <taxon>Madiinae</taxon>
        <taxon>Deinandra</taxon>
    </lineage>
</organism>
<evidence type="ECO:0000313" key="2">
    <source>
        <dbReference type="EMBL" id="KAK9071289.1"/>
    </source>
</evidence>
<comment type="caution">
    <text evidence="2">The sequence shown here is derived from an EMBL/GenBank/DDBJ whole genome shotgun (WGS) entry which is preliminary data.</text>
</comment>
<dbReference type="Proteomes" id="UP001408789">
    <property type="component" value="Unassembled WGS sequence"/>
</dbReference>
<protein>
    <recommendedName>
        <fullName evidence="4">DUF4378 domain-containing protein</fullName>
    </recommendedName>
</protein>
<reference evidence="2 3" key="1">
    <citation type="submission" date="2024-04" db="EMBL/GenBank/DDBJ databases">
        <title>The reference genome of an endangered Asteraceae, Deinandra increscens subsp. villosa, native to the Central Coast of California.</title>
        <authorList>
            <person name="Guilliams M."/>
            <person name="Hasenstab-Lehman K."/>
            <person name="Meyer R."/>
            <person name="Mcevoy S."/>
        </authorList>
    </citation>
    <scope>NUCLEOTIDE SEQUENCE [LARGE SCALE GENOMIC DNA]</scope>
    <source>
        <tissue evidence="2">Leaf</tissue>
    </source>
</reference>
<dbReference type="EMBL" id="JBCNJP010000011">
    <property type="protein sequence ID" value="KAK9071289.1"/>
    <property type="molecule type" value="Genomic_DNA"/>
</dbReference>
<feature type="region of interest" description="Disordered" evidence="1">
    <location>
        <begin position="358"/>
        <end position="469"/>
    </location>
</feature>
<proteinExistence type="predicted"/>
<dbReference type="PANTHER" id="PTHR34282:SF2">
    <property type="entry name" value="DUF3741 DOMAIN-CONTAINING PROTEIN"/>
    <property type="match status" value="1"/>
</dbReference>
<feature type="region of interest" description="Disordered" evidence="1">
    <location>
        <begin position="31"/>
        <end position="56"/>
    </location>
</feature>
<evidence type="ECO:0000256" key="1">
    <source>
        <dbReference type="SAM" id="MobiDB-lite"/>
    </source>
</evidence>
<sequence length="694" mass="78763">MPQESMRSVVYRSFVTCEDPRGVVEGKTIRISKTDPTKMSTRRTETETQSKSSKEARNLNEVIDSWSKGASFKNQQKDIAKDLLKGALDLQESLMMLGKLQEASCMTKFKKKQETPREELFSRNGSDRFESFEIYDSGYQKERKLANGSSRDCFTELREVIKEGLSKQNLLIPNKPYQETVFSSTYMEGPAGKLKLKSSPDVASTSSSTSSSMVYSTHDFTSSESFSSRATEEKSNGSNLIAKLMGLEEFPSKPPQKQLDISSKMRPVFDGYLPNAKKPQFFIQKPDREHMPLHEIIKMAQSKGLLRSNQQEMKQTRKKLEDDARPIVLMRPHRVGVYPDNQKVKVCENPIRKLHLEKAKTEDRSLKNRGTLKSKLNSTSDKQKASVPVATKPQRKQEVEKKIQNIQKMASPIKKKSVENAKSSNSVSKNSSLKPQTNVLANQVSKRTNSSALSTKKSNNQKKNAKTEKPIIIHEVLQIDSPNQEETKDSEVKIEEVGNVRQKSLSEVFEKDSCHVRHATTGTDESETRNNQEENGVTDITQQKTRILKTIRTFQDPEPANFVLLKDCINEFFEQENQRQSPLIPRSILPSRVCISEDQMMREILKKLENLRNRSKFSNERCTEDTVSGLLKMDLNLSTFGGAWSTTGWKDGCTINEVEETVLDLEKVVLSTLIDDVLMELVTCVEIRLCTLML</sequence>